<evidence type="ECO:0000313" key="2">
    <source>
        <dbReference type="EMBL" id="PJA45117.1"/>
    </source>
</evidence>
<dbReference type="EMBL" id="PFWU01000049">
    <property type="protein sequence ID" value="PJA45117.1"/>
    <property type="molecule type" value="Genomic_DNA"/>
</dbReference>
<organism evidence="2 3">
    <name type="scientific">Candidatus Uhrbacteria bacterium CG_4_9_14_3_um_filter_50_9</name>
    <dbReference type="NCBI Taxonomy" id="1975035"/>
    <lineage>
        <taxon>Bacteria</taxon>
        <taxon>Candidatus Uhriibacteriota</taxon>
    </lineage>
</organism>
<name>A0A2M7XB65_9BACT</name>
<evidence type="ECO:0000256" key="1">
    <source>
        <dbReference type="SAM" id="Phobius"/>
    </source>
</evidence>
<keyword evidence="1" id="KW-1133">Transmembrane helix</keyword>
<dbReference type="Proteomes" id="UP000229385">
    <property type="component" value="Unassembled WGS sequence"/>
</dbReference>
<keyword evidence="1" id="KW-0812">Transmembrane</keyword>
<sequence length="107" mass="11756">MTSGPGPKRLLPESELQSKLLLKEAWTDYKSRWGSFIWLMVATALLGILLFAGPAIVFGVLMLIVFELGGGAAQELSMVLTVLATPPQPFSHLSTQRLPPWPQLLLR</sequence>
<evidence type="ECO:0000313" key="3">
    <source>
        <dbReference type="Proteomes" id="UP000229385"/>
    </source>
</evidence>
<dbReference type="AlphaFoldDB" id="A0A2M7XB65"/>
<comment type="caution">
    <text evidence="2">The sequence shown here is derived from an EMBL/GenBank/DDBJ whole genome shotgun (WGS) entry which is preliminary data.</text>
</comment>
<protein>
    <submittedName>
        <fullName evidence="2">Uncharacterized protein</fullName>
    </submittedName>
</protein>
<gene>
    <name evidence="2" type="ORF">CO174_04750</name>
</gene>
<feature type="transmembrane region" description="Helical" evidence="1">
    <location>
        <begin position="36"/>
        <end position="66"/>
    </location>
</feature>
<keyword evidence="1" id="KW-0472">Membrane</keyword>
<accession>A0A2M7XB65</accession>
<reference evidence="3" key="1">
    <citation type="submission" date="2017-09" db="EMBL/GenBank/DDBJ databases">
        <title>Depth-based differentiation of microbial function through sediment-hosted aquifers and enrichment of novel symbionts in the deep terrestrial subsurface.</title>
        <authorList>
            <person name="Probst A.J."/>
            <person name="Ladd B."/>
            <person name="Jarett J.K."/>
            <person name="Geller-Mcgrath D.E."/>
            <person name="Sieber C.M.K."/>
            <person name="Emerson J.B."/>
            <person name="Anantharaman K."/>
            <person name="Thomas B.C."/>
            <person name="Malmstrom R."/>
            <person name="Stieglmeier M."/>
            <person name="Klingl A."/>
            <person name="Woyke T."/>
            <person name="Ryan C.M."/>
            <person name="Banfield J.F."/>
        </authorList>
    </citation>
    <scope>NUCLEOTIDE SEQUENCE [LARGE SCALE GENOMIC DNA]</scope>
</reference>
<proteinExistence type="predicted"/>